<organism evidence="6">
    <name type="scientific">uncultured archaeon Rifle_16ft_4_minimus_37913</name>
    <dbReference type="NCBI Taxonomy" id="1665152"/>
    <lineage>
        <taxon>Archaea</taxon>
        <taxon>environmental samples</taxon>
    </lineage>
</organism>
<dbReference type="HAMAP" id="MF_01310">
    <property type="entry name" value="Ribosomal_uS11"/>
    <property type="match status" value="1"/>
</dbReference>
<dbReference type="GO" id="GO:0003735">
    <property type="term" value="F:structural constituent of ribosome"/>
    <property type="evidence" value="ECO:0007669"/>
    <property type="project" value="InterPro"/>
</dbReference>
<dbReference type="GO" id="GO:0005840">
    <property type="term" value="C:ribosome"/>
    <property type="evidence" value="ECO:0007669"/>
    <property type="project" value="UniProtKB-KW"/>
</dbReference>
<dbReference type="InterPro" id="IPR001971">
    <property type="entry name" value="Ribosomal_uS11"/>
</dbReference>
<dbReference type="Gene3D" id="3.30.420.80">
    <property type="entry name" value="Ribosomal protein S11"/>
    <property type="match status" value="1"/>
</dbReference>
<dbReference type="PANTHER" id="PTHR11759">
    <property type="entry name" value="40S RIBOSOMAL PROTEIN S14/30S RIBOSOMAL PROTEIN S11"/>
    <property type="match status" value="1"/>
</dbReference>
<keyword evidence="3 4" id="KW-0687">Ribonucleoprotein</keyword>
<comment type="similarity">
    <text evidence="1 4">Belongs to the universal ribosomal protein uS11 family.</text>
</comment>
<feature type="region of interest" description="Disordered" evidence="5">
    <location>
        <begin position="1"/>
        <end position="53"/>
    </location>
</feature>
<dbReference type="GO" id="GO:0006412">
    <property type="term" value="P:translation"/>
    <property type="evidence" value="ECO:0007669"/>
    <property type="project" value="UniProtKB-UniRule"/>
</dbReference>
<comment type="function">
    <text evidence="4">Located on the platform of the 30S subunit.</text>
</comment>
<proteinExistence type="inferred from homology"/>
<dbReference type="InterPro" id="IPR036967">
    <property type="entry name" value="Ribosomal_uS11_sf"/>
</dbReference>
<sequence length="179" mass="19599">MIEEETKELEAEADAAEQEETADEDIGNSGEKKEDAEDREESGETEEIKKAGKEKGKAEAVVNIYTSFNNTLVHVTDMSGKTLSKVTGGMVTKHGRLKANPTIAMFIAKRVSEQLKELGVGNLYFRIRAKTRNPAPGPGANAIIKSLSREGFKVLNILDTTRFPRGGPKKKGGRRGRRP</sequence>
<evidence type="ECO:0000256" key="5">
    <source>
        <dbReference type="SAM" id="MobiDB-lite"/>
    </source>
</evidence>
<name>A0A0H4T958_9ARCH</name>
<comment type="subunit">
    <text evidence="4">Part of the 30S ribosomal subunit.</text>
</comment>
<keyword evidence="4" id="KW-0694">RNA-binding</keyword>
<evidence type="ECO:0000256" key="1">
    <source>
        <dbReference type="ARBA" id="ARBA00006194"/>
    </source>
</evidence>
<dbReference type="AlphaFoldDB" id="A0A0H4T958"/>
<dbReference type="EMBL" id="KT007010">
    <property type="protein sequence ID" value="AKQ03330.1"/>
    <property type="molecule type" value="Genomic_DNA"/>
</dbReference>
<evidence type="ECO:0000256" key="2">
    <source>
        <dbReference type="ARBA" id="ARBA00022980"/>
    </source>
</evidence>
<dbReference type="GO" id="GO:1990904">
    <property type="term" value="C:ribonucleoprotein complex"/>
    <property type="evidence" value="ECO:0007669"/>
    <property type="project" value="UniProtKB-KW"/>
</dbReference>
<accession>A0A0H4T958</accession>
<dbReference type="SUPFAM" id="SSF53137">
    <property type="entry name" value="Translational machinery components"/>
    <property type="match status" value="1"/>
</dbReference>
<evidence type="ECO:0000256" key="3">
    <source>
        <dbReference type="ARBA" id="ARBA00023274"/>
    </source>
</evidence>
<evidence type="ECO:0000313" key="6">
    <source>
        <dbReference type="EMBL" id="AKQ03330.1"/>
    </source>
</evidence>
<reference evidence="6" key="1">
    <citation type="journal article" date="2015" name="ISME J.">
        <title>Aquifer environment selects for microbial species cohorts in sediment and groundwater.</title>
        <authorList>
            <person name="Hug L.A."/>
            <person name="Thomas B.C."/>
            <person name="Brown C.T."/>
            <person name="Frischkorn K.R."/>
            <person name="Williams K.H."/>
            <person name="Tringe S.G."/>
            <person name="Banfield J.F."/>
        </authorList>
    </citation>
    <scope>NUCLEOTIDE SEQUENCE</scope>
</reference>
<keyword evidence="2 4" id="KW-0689">Ribosomal protein</keyword>
<protein>
    <recommendedName>
        <fullName evidence="4">Small ribosomal subunit protein uS11</fullName>
    </recommendedName>
</protein>
<dbReference type="GO" id="GO:0019843">
    <property type="term" value="F:rRNA binding"/>
    <property type="evidence" value="ECO:0007669"/>
    <property type="project" value="UniProtKB-UniRule"/>
</dbReference>
<gene>
    <name evidence="4" type="primary">rps11</name>
</gene>
<dbReference type="Pfam" id="PF00411">
    <property type="entry name" value="Ribosomal_S11"/>
    <property type="match status" value="1"/>
</dbReference>
<keyword evidence="4" id="KW-0699">rRNA-binding</keyword>
<evidence type="ECO:0000256" key="4">
    <source>
        <dbReference type="HAMAP-Rule" id="MF_01310"/>
    </source>
</evidence>
<feature type="compositionally biased region" description="Acidic residues" evidence="5">
    <location>
        <begin position="1"/>
        <end position="26"/>
    </location>
</feature>